<name>A0A3M7TNA7_9BACI</name>
<protein>
    <submittedName>
        <fullName evidence="2">Uncharacterized protein</fullName>
    </submittedName>
</protein>
<dbReference type="EMBL" id="RHIB01000003">
    <property type="protein sequence ID" value="RNA67113.1"/>
    <property type="molecule type" value="Genomic_DNA"/>
</dbReference>
<organism evidence="2 3">
    <name type="scientific">Alteribacter keqinensis</name>
    <dbReference type="NCBI Taxonomy" id="2483800"/>
    <lineage>
        <taxon>Bacteria</taxon>
        <taxon>Bacillati</taxon>
        <taxon>Bacillota</taxon>
        <taxon>Bacilli</taxon>
        <taxon>Bacillales</taxon>
        <taxon>Bacillaceae</taxon>
        <taxon>Alteribacter</taxon>
    </lineage>
</organism>
<feature type="transmembrane region" description="Helical" evidence="1">
    <location>
        <begin position="5"/>
        <end position="21"/>
    </location>
</feature>
<sequence>MFLVFVIMSVFFGAGMYYYFFSVQIALITGLSFGGIMAVFLGSMNILMHKDARKADGRLKQRRGMVISMPYKETFSLCKEALSVMEETKLTYVNEEEGVIRGEKETSVYSFGEKLECKAEAVSEITTKVWIESKPSYRFTLIDYGVNLRNVESFVKYFESKRVKDRPQCSLEKPTDNRGKGAII</sequence>
<comment type="caution">
    <text evidence="2">The sequence shown here is derived from an EMBL/GenBank/DDBJ whole genome shotgun (WGS) entry which is preliminary data.</text>
</comment>
<accession>A0A3M7TNA7</accession>
<reference evidence="2 3" key="1">
    <citation type="submission" date="2018-10" db="EMBL/GenBank/DDBJ databases">
        <title>Bacillus Keqinensis sp. nov., a moderately halophilic bacterium isolated from a saline-alkaline lake.</title>
        <authorList>
            <person name="Wang H."/>
        </authorList>
    </citation>
    <scope>NUCLEOTIDE SEQUENCE [LARGE SCALE GENOMIC DNA]</scope>
    <source>
        <strain evidence="2 3">KQ-3</strain>
    </source>
</reference>
<keyword evidence="1" id="KW-1133">Transmembrane helix</keyword>
<dbReference type="Proteomes" id="UP000278746">
    <property type="component" value="Unassembled WGS sequence"/>
</dbReference>
<feature type="transmembrane region" description="Helical" evidence="1">
    <location>
        <begin position="27"/>
        <end position="48"/>
    </location>
</feature>
<keyword evidence="1" id="KW-0812">Transmembrane</keyword>
<proteinExistence type="predicted"/>
<gene>
    <name evidence="2" type="ORF">EBO34_18160</name>
</gene>
<evidence type="ECO:0000313" key="2">
    <source>
        <dbReference type="EMBL" id="RNA67113.1"/>
    </source>
</evidence>
<keyword evidence="3" id="KW-1185">Reference proteome</keyword>
<keyword evidence="1" id="KW-0472">Membrane</keyword>
<evidence type="ECO:0000313" key="3">
    <source>
        <dbReference type="Proteomes" id="UP000278746"/>
    </source>
</evidence>
<dbReference type="AlphaFoldDB" id="A0A3M7TNA7"/>
<evidence type="ECO:0000256" key="1">
    <source>
        <dbReference type="SAM" id="Phobius"/>
    </source>
</evidence>